<dbReference type="Proteomes" id="UP001597286">
    <property type="component" value="Unassembled WGS sequence"/>
</dbReference>
<feature type="region of interest" description="Disordered" evidence="1">
    <location>
        <begin position="1"/>
        <end position="61"/>
    </location>
</feature>
<proteinExistence type="predicted"/>
<accession>A0ABW4NYF8</accession>
<evidence type="ECO:0000256" key="1">
    <source>
        <dbReference type="SAM" id="MobiDB-lite"/>
    </source>
</evidence>
<organism evidence="2 3">
    <name type="scientific">Rhodococcus gannanensis</name>
    <dbReference type="NCBI Taxonomy" id="1960308"/>
    <lineage>
        <taxon>Bacteria</taxon>
        <taxon>Bacillati</taxon>
        <taxon>Actinomycetota</taxon>
        <taxon>Actinomycetes</taxon>
        <taxon>Mycobacteriales</taxon>
        <taxon>Nocardiaceae</taxon>
        <taxon>Rhodococcus</taxon>
    </lineage>
</organism>
<name>A0ABW4NYF8_9NOCA</name>
<keyword evidence="3" id="KW-1185">Reference proteome</keyword>
<gene>
    <name evidence="2" type="ORF">ACFSJG_01645</name>
</gene>
<feature type="compositionally biased region" description="Basic and acidic residues" evidence="1">
    <location>
        <begin position="1"/>
        <end position="20"/>
    </location>
</feature>
<protein>
    <submittedName>
        <fullName evidence="2">Uncharacterized protein</fullName>
    </submittedName>
</protein>
<evidence type="ECO:0000313" key="3">
    <source>
        <dbReference type="Proteomes" id="UP001597286"/>
    </source>
</evidence>
<dbReference type="RefSeq" id="WP_378483458.1">
    <property type="nucleotide sequence ID" value="NZ_JBHUFB010000002.1"/>
</dbReference>
<reference evidence="3" key="1">
    <citation type="journal article" date="2019" name="Int. J. Syst. Evol. Microbiol.">
        <title>The Global Catalogue of Microorganisms (GCM) 10K type strain sequencing project: providing services to taxonomists for standard genome sequencing and annotation.</title>
        <authorList>
            <consortium name="The Broad Institute Genomics Platform"/>
            <consortium name="The Broad Institute Genome Sequencing Center for Infectious Disease"/>
            <person name="Wu L."/>
            <person name="Ma J."/>
        </authorList>
    </citation>
    <scope>NUCLEOTIDE SEQUENCE [LARGE SCALE GENOMIC DNA]</scope>
    <source>
        <strain evidence="3">DT72</strain>
    </source>
</reference>
<dbReference type="EMBL" id="JBHUFB010000002">
    <property type="protein sequence ID" value="MFD1810903.1"/>
    <property type="molecule type" value="Genomic_DNA"/>
</dbReference>
<feature type="compositionally biased region" description="Basic and acidic residues" evidence="1">
    <location>
        <begin position="35"/>
        <end position="53"/>
    </location>
</feature>
<comment type="caution">
    <text evidence="2">The sequence shown here is derived from an EMBL/GenBank/DDBJ whole genome shotgun (WGS) entry which is preliminary data.</text>
</comment>
<sequence length="61" mass="6900">MSITDDAPRARTSRDPETRARLARIFGDVLPDTTGDERSPEDARDSSSDEWLRRQVPPHHG</sequence>
<evidence type="ECO:0000313" key="2">
    <source>
        <dbReference type="EMBL" id="MFD1810903.1"/>
    </source>
</evidence>